<dbReference type="CDD" id="cd00156">
    <property type="entry name" value="REC"/>
    <property type="match status" value="1"/>
</dbReference>
<feature type="modified residue" description="4-aspartylphosphate" evidence="2">
    <location>
        <position position="465"/>
    </location>
</feature>
<dbReference type="OrthoDB" id="9759607at2"/>
<dbReference type="PANTHER" id="PTHR45138:SF9">
    <property type="entry name" value="DIGUANYLATE CYCLASE DGCM-RELATED"/>
    <property type="match status" value="1"/>
</dbReference>
<dbReference type="PANTHER" id="PTHR45138">
    <property type="entry name" value="REGULATORY COMPONENTS OF SENSORY TRANSDUCTION SYSTEM"/>
    <property type="match status" value="1"/>
</dbReference>
<reference evidence="6 7" key="1">
    <citation type="submission" date="2018-06" db="EMBL/GenBank/DDBJ databases">
        <title>The draft genome sequences of strains SCU63 and S1.</title>
        <authorList>
            <person name="Gan L."/>
        </authorList>
    </citation>
    <scope>NUCLEOTIDE SEQUENCE [LARGE SCALE GENOMIC DNA]</scope>
    <source>
        <strain evidence="6 7">S1</strain>
    </source>
</reference>
<proteinExistence type="predicted"/>
<dbReference type="SUPFAM" id="SSF47226">
    <property type="entry name" value="Histidine-containing phosphotransfer domain, HPT domain"/>
    <property type="match status" value="1"/>
</dbReference>
<feature type="modified residue" description="4-aspartylphosphate" evidence="2">
    <location>
        <position position="161"/>
    </location>
</feature>
<dbReference type="Gene3D" id="3.30.70.270">
    <property type="match status" value="1"/>
</dbReference>
<feature type="modified residue" description="Phosphohistidine" evidence="1">
    <location>
        <position position="37"/>
    </location>
</feature>
<keyword evidence="7" id="KW-1185">Reference proteome</keyword>
<dbReference type="Proteomes" id="UP000251869">
    <property type="component" value="Unassembled WGS sequence"/>
</dbReference>
<dbReference type="CDD" id="cd01949">
    <property type="entry name" value="GGDEF"/>
    <property type="match status" value="1"/>
</dbReference>
<dbReference type="Pfam" id="PF00990">
    <property type="entry name" value="GGDEF"/>
    <property type="match status" value="1"/>
</dbReference>
<dbReference type="NCBIfam" id="TIGR00254">
    <property type="entry name" value="GGDEF"/>
    <property type="match status" value="1"/>
</dbReference>
<dbReference type="GO" id="GO:0000160">
    <property type="term" value="P:phosphorelay signal transduction system"/>
    <property type="evidence" value="ECO:0007669"/>
    <property type="project" value="InterPro"/>
</dbReference>
<dbReference type="SMART" id="SM00448">
    <property type="entry name" value="REC"/>
    <property type="match status" value="2"/>
</dbReference>
<dbReference type="InterPro" id="IPR036641">
    <property type="entry name" value="HPT_dom_sf"/>
</dbReference>
<dbReference type="Gene3D" id="3.40.50.2300">
    <property type="match status" value="2"/>
</dbReference>
<evidence type="ECO:0000313" key="6">
    <source>
        <dbReference type="EMBL" id="RAZ69113.1"/>
    </source>
</evidence>
<feature type="domain" description="GGDEF" evidence="4">
    <location>
        <begin position="268"/>
        <end position="399"/>
    </location>
</feature>
<dbReference type="InterPro" id="IPR011006">
    <property type="entry name" value="CheY-like_superfamily"/>
</dbReference>
<dbReference type="PROSITE" id="PS50887">
    <property type="entry name" value="GGDEF"/>
    <property type="match status" value="1"/>
</dbReference>
<dbReference type="EMBL" id="QLZQ01000001">
    <property type="protein sequence ID" value="RAZ69113.1"/>
    <property type="molecule type" value="Genomic_DNA"/>
</dbReference>
<feature type="domain" description="Response regulatory" evidence="3">
    <location>
        <begin position="409"/>
        <end position="532"/>
    </location>
</feature>
<dbReference type="AlphaFoldDB" id="A0A365K8I0"/>
<dbReference type="SMART" id="SM00267">
    <property type="entry name" value="GGDEF"/>
    <property type="match status" value="1"/>
</dbReference>
<name>A0A365K8I0_9BACL</name>
<evidence type="ECO:0000259" key="4">
    <source>
        <dbReference type="PROSITE" id="PS50887"/>
    </source>
</evidence>
<evidence type="ECO:0000313" key="7">
    <source>
        <dbReference type="Proteomes" id="UP000251869"/>
    </source>
</evidence>
<feature type="domain" description="HPt" evidence="5">
    <location>
        <begin position="1"/>
        <end position="89"/>
    </location>
</feature>
<dbReference type="GO" id="GO:1902201">
    <property type="term" value="P:negative regulation of bacterial-type flagellum-dependent cell motility"/>
    <property type="evidence" value="ECO:0007669"/>
    <property type="project" value="TreeGrafter"/>
</dbReference>
<dbReference type="GO" id="GO:0043709">
    <property type="term" value="P:cell adhesion involved in single-species biofilm formation"/>
    <property type="evidence" value="ECO:0007669"/>
    <property type="project" value="TreeGrafter"/>
</dbReference>
<dbReference type="GO" id="GO:0005886">
    <property type="term" value="C:plasma membrane"/>
    <property type="evidence" value="ECO:0007669"/>
    <property type="project" value="TreeGrafter"/>
</dbReference>
<dbReference type="SUPFAM" id="SSF55073">
    <property type="entry name" value="Nucleotide cyclase"/>
    <property type="match status" value="1"/>
</dbReference>
<dbReference type="PROSITE" id="PS50110">
    <property type="entry name" value="RESPONSE_REGULATORY"/>
    <property type="match status" value="2"/>
</dbReference>
<comment type="caution">
    <text evidence="6">The sequence shown here is derived from an EMBL/GenBank/DDBJ whole genome shotgun (WGS) entry which is preliminary data.</text>
</comment>
<dbReference type="InterPro" id="IPR008207">
    <property type="entry name" value="Sig_transdc_His_kin_Hpt_dom"/>
</dbReference>
<evidence type="ECO:0000256" key="2">
    <source>
        <dbReference type="PROSITE-ProRule" id="PRU00169"/>
    </source>
</evidence>
<dbReference type="InterPro" id="IPR043128">
    <property type="entry name" value="Rev_trsase/Diguanyl_cyclase"/>
</dbReference>
<evidence type="ECO:0000259" key="3">
    <source>
        <dbReference type="PROSITE" id="PS50110"/>
    </source>
</evidence>
<dbReference type="InterPro" id="IPR000160">
    <property type="entry name" value="GGDEF_dom"/>
</dbReference>
<dbReference type="CDD" id="cd17574">
    <property type="entry name" value="REC_OmpR"/>
    <property type="match status" value="1"/>
</dbReference>
<dbReference type="GO" id="GO:0052621">
    <property type="term" value="F:diguanylate cyclase activity"/>
    <property type="evidence" value="ECO:0007669"/>
    <property type="project" value="TreeGrafter"/>
</dbReference>
<sequence length="537" mass="60747">MAQTDYKALLATRMERDFSKWAAQGTIPEREVYRFLHTMKGTAGTIGMMELSDFCARELDAFSEHSTELLAVDLLAGFMSSFRNYFAADEPASQQETELEAPESKASSEEALVLVIDSDAEFAAKLKETLEPKGIPVVIALNGQKGTELFYTLHPQMVLLDAKLPDVDGFSLAERIAEAGRSRHLPLAVMSEDDRIDHHIRAMEVGATDFLVKPLNMAYFLPYLANRLRGQEIILQGTRIDELTGAGNRQAFDEVLLQMTNLAERTGKPFTLALLDLDHFKKINDDHGHSVGDEVLRSFSQFVLNLKRESDSFFRYGGEEFALILPETKPQEAAAFIDRLHKALSETEFAIHANAPIRLTFSAGVSEYRLKQETIVNKADKALYQAKRNGRNQTMVYESEEHDLKRKLNIVIVDDDSLVRKLVAKQFSNWKAEDFDIQIEEYADGLALVDSDWYRPDENYMILLDGVMPKMDGLEVLSHVRSQYPHDNIVVSMLTSRNNESDIVLALKSGADDYIVKPFYAQEVVARVQRLTKRMFQ</sequence>
<evidence type="ECO:0000259" key="5">
    <source>
        <dbReference type="PROSITE" id="PS50894"/>
    </source>
</evidence>
<keyword evidence="2" id="KW-0597">Phosphoprotein</keyword>
<dbReference type="InterPro" id="IPR001789">
    <property type="entry name" value="Sig_transdc_resp-reg_receiver"/>
</dbReference>
<dbReference type="Pfam" id="PF00072">
    <property type="entry name" value="Response_reg"/>
    <property type="match status" value="2"/>
</dbReference>
<protein>
    <submittedName>
        <fullName evidence="6">Diguanylate cyclase</fullName>
    </submittedName>
</protein>
<gene>
    <name evidence="6" type="ORF">DP119_00135</name>
</gene>
<dbReference type="RefSeq" id="WP_112229763.1">
    <property type="nucleotide sequence ID" value="NZ_QLZQ01000001.1"/>
</dbReference>
<dbReference type="PROSITE" id="PS50894">
    <property type="entry name" value="HPT"/>
    <property type="match status" value="1"/>
</dbReference>
<feature type="domain" description="Response regulatory" evidence="3">
    <location>
        <begin position="112"/>
        <end position="228"/>
    </location>
</feature>
<dbReference type="InterPro" id="IPR050469">
    <property type="entry name" value="Diguanylate_Cyclase"/>
</dbReference>
<evidence type="ECO:0000256" key="1">
    <source>
        <dbReference type="PROSITE-ProRule" id="PRU00110"/>
    </source>
</evidence>
<dbReference type="SUPFAM" id="SSF52172">
    <property type="entry name" value="CheY-like"/>
    <property type="match status" value="2"/>
</dbReference>
<dbReference type="InterPro" id="IPR029787">
    <property type="entry name" value="Nucleotide_cyclase"/>
</dbReference>
<organism evidence="6 7">
    <name type="scientific">Planococcus maitriensis</name>
    <dbReference type="NCBI Taxonomy" id="221799"/>
    <lineage>
        <taxon>Bacteria</taxon>
        <taxon>Bacillati</taxon>
        <taxon>Bacillota</taxon>
        <taxon>Bacilli</taxon>
        <taxon>Bacillales</taxon>
        <taxon>Caryophanaceae</taxon>
        <taxon>Planococcus</taxon>
    </lineage>
</organism>
<dbReference type="FunFam" id="3.30.70.270:FF:000001">
    <property type="entry name" value="Diguanylate cyclase domain protein"/>
    <property type="match status" value="1"/>
</dbReference>
<accession>A0A365K8I0</accession>